<dbReference type="Proteomes" id="UP001366503">
    <property type="component" value="Unassembled WGS sequence"/>
</dbReference>
<evidence type="ECO:0000313" key="2">
    <source>
        <dbReference type="EMBL" id="MEI9402884.1"/>
    </source>
</evidence>
<keyword evidence="1" id="KW-0732">Signal</keyword>
<dbReference type="EMBL" id="JAPYKO010000006">
    <property type="protein sequence ID" value="MEI9402884.1"/>
    <property type="molecule type" value="Genomic_DNA"/>
</dbReference>
<sequence length="79" mass="7907">MKKTIPALATVLAFSGAAFAGAGHPAKHASATACAQANANVVLDCTATGSVEKADTAKTQTTKGPRLGIDVNPWFVPGL</sequence>
<dbReference type="RefSeq" id="WP_337093309.1">
    <property type="nucleotide sequence ID" value="NZ_JAPYKO010000006.1"/>
</dbReference>
<evidence type="ECO:0000313" key="3">
    <source>
        <dbReference type="Proteomes" id="UP001366503"/>
    </source>
</evidence>
<gene>
    <name evidence="2" type="ORF">O7A05_12030</name>
</gene>
<evidence type="ECO:0000256" key="1">
    <source>
        <dbReference type="SAM" id="SignalP"/>
    </source>
</evidence>
<feature type="signal peptide" evidence="1">
    <location>
        <begin position="1"/>
        <end position="20"/>
    </location>
</feature>
<proteinExistence type="predicted"/>
<reference evidence="2 3" key="1">
    <citation type="submission" date="2022-12" db="EMBL/GenBank/DDBJ databases">
        <authorList>
            <person name="Muema E."/>
        </authorList>
    </citation>
    <scope>NUCLEOTIDE SEQUENCE [LARGE SCALE GENOMIC DNA]</scope>
    <source>
        <strain evidence="3">1330</strain>
    </source>
</reference>
<organism evidence="2 3">
    <name type="scientific">Mesorhizobium argentiipisi</name>
    <dbReference type="NCBI Taxonomy" id="3015175"/>
    <lineage>
        <taxon>Bacteria</taxon>
        <taxon>Pseudomonadati</taxon>
        <taxon>Pseudomonadota</taxon>
        <taxon>Alphaproteobacteria</taxon>
        <taxon>Hyphomicrobiales</taxon>
        <taxon>Phyllobacteriaceae</taxon>
        <taxon>Mesorhizobium</taxon>
    </lineage>
</organism>
<keyword evidence="3" id="KW-1185">Reference proteome</keyword>
<comment type="caution">
    <text evidence="2">The sequence shown here is derived from an EMBL/GenBank/DDBJ whole genome shotgun (WGS) entry which is preliminary data.</text>
</comment>
<accession>A0ABU8KAZ2</accession>
<name>A0ABU8KAZ2_9HYPH</name>
<protein>
    <submittedName>
        <fullName evidence="2">DUF680 domain-containing protein</fullName>
    </submittedName>
</protein>
<feature type="chain" id="PRO_5047142198" evidence="1">
    <location>
        <begin position="21"/>
        <end position="79"/>
    </location>
</feature>